<evidence type="ECO:0000313" key="2">
    <source>
        <dbReference type="EMBL" id="CBK81617.1"/>
    </source>
</evidence>
<name>D4JB96_9FIRM</name>
<dbReference type="Pfam" id="PF01381">
    <property type="entry name" value="HTH_3"/>
    <property type="match status" value="1"/>
</dbReference>
<proteinExistence type="predicted"/>
<evidence type="ECO:0000313" key="3">
    <source>
        <dbReference type="Proteomes" id="UP000008798"/>
    </source>
</evidence>
<dbReference type="SMART" id="SM00530">
    <property type="entry name" value="HTH_XRE"/>
    <property type="match status" value="1"/>
</dbReference>
<dbReference type="InterPro" id="IPR010982">
    <property type="entry name" value="Lambda_DNA-bd_dom_sf"/>
</dbReference>
<reference evidence="2 3" key="2">
    <citation type="submission" date="2010-03" db="EMBL/GenBank/DDBJ databases">
        <authorList>
            <person name="Pajon A."/>
        </authorList>
    </citation>
    <scope>NUCLEOTIDE SEQUENCE [LARGE SCALE GENOMIC DNA]</scope>
    <source>
        <strain evidence="2 3">GD/7</strain>
    </source>
</reference>
<evidence type="ECO:0000259" key="1">
    <source>
        <dbReference type="PROSITE" id="PS50943"/>
    </source>
</evidence>
<feature type="domain" description="HTH cro/C1-type" evidence="1">
    <location>
        <begin position="11"/>
        <end position="53"/>
    </location>
</feature>
<dbReference type="HOGENOM" id="CLU_2154073_0_0_9"/>
<dbReference type="PROSITE" id="PS50943">
    <property type="entry name" value="HTH_CROC1"/>
    <property type="match status" value="1"/>
</dbReference>
<dbReference type="Proteomes" id="UP000008798">
    <property type="component" value="Chromosome"/>
</dbReference>
<dbReference type="Gene3D" id="1.10.260.40">
    <property type="entry name" value="lambda repressor-like DNA-binding domains"/>
    <property type="match status" value="1"/>
</dbReference>
<reference evidence="2 3" key="1">
    <citation type="submission" date="2010-03" db="EMBL/GenBank/DDBJ databases">
        <title>The genome sequence of Coprococcus catus GD/7.</title>
        <authorList>
            <consortium name="metaHIT consortium -- http://www.metahit.eu/"/>
            <person name="Pajon A."/>
            <person name="Turner K."/>
            <person name="Parkhill J."/>
            <person name="Duncan S."/>
            <person name="Flint H."/>
        </authorList>
    </citation>
    <scope>NUCLEOTIDE SEQUENCE [LARGE SCALE GENOMIC DNA]</scope>
    <source>
        <strain evidence="2 3">GD/7</strain>
    </source>
</reference>
<dbReference type="EMBL" id="FP929038">
    <property type="protein sequence ID" value="CBK81617.1"/>
    <property type="molecule type" value="Genomic_DNA"/>
</dbReference>
<accession>D4JB96</accession>
<gene>
    <name evidence="2" type="ORF">CC1_30530</name>
</gene>
<protein>
    <submittedName>
        <fullName evidence="2">Helix-turn-helix</fullName>
    </submittedName>
</protein>
<dbReference type="SUPFAM" id="SSF47413">
    <property type="entry name" value="lambda repressor-like DNA-binding domains"/>
    <property type="match status" value="1"/>
</dbReference>
<organism evidence="2 3">
    <name type="scientific">Coprococcus catus GD/7</name>
    <dbReference type="NCBI Taxonomy" id="717962"/>
    <lineage>
        <taxon>Bacteria</taxon>
        <taxon>Bacillati</taxon>
        <taxon>Bacillota</taxon>
        <taxon>Clostridia</taxon>
        <taxon>Lachnospirales</taxon>
        <taxon>Lachnospiraceae</taxon>
        <taxon>Coprococcus</taxon>
    </lineage>
</organism>
<dbReference type="KEGG" id="cct:CC1_30530"/>
<dbReference type="CDD" id="cd00093">
    <property type="entry name" value="HTH_XRE"/>
    <property type="match status" value="1"/>
</dbReference>
<dbReference type="STRING" id="717962.CC1_30530"/>
<sequence length="111" mass="12435">MNGATTIQERLKDLRLNKGLKLEELAEQTGISKSALGSYEKDDYKEINHGNLIFSHMVLDDLSLIIRDIREAHKKDSESAPQTTVADELKENGNTYQAEEKTVNCKLSIAT</sequence>
<dbReference type="GO" id="GO:0003677">
    <property type="term" value="F:DNA binding"/>
    <property type="evidence" value="ECO:0007669"/>
    <property type="project" value="InterPro"/>
</dbReference>
<dbReference type="AlphaFoldDB" id="D4JB96"/>
<dbReference type="InterPro" id="IPR001387">
    <property type="entry name" value="Cro/C1-type_HTH"/>
</dbReference>
<dbReference type="PATRIC" id="fig|717962.3.peg.2931"/>